<proteinExistence type="predicted"/>
<dbReference type="STRING" id="172043.RM53_05360"/>
<gene>
    <name evidence="2" type="ORF">RM53_05360</name>
</gene>
<dbReference type="Gene3D" id="2.160.20.120">
    <property type="match status" value="1"/>
</dbReference>
<sequence>MIRTLFIIAGAALVLCLVTVGGALAIGGHDLQRHGWAWTIKDQDGETIRFERVKGGGTDDLGPLTTRTLAWTGGETLTVDSSIDVEYVQGDANTVVITGPKGLTDRVRLVDGRLDLGDGDERVVFGWDNGNFSARSERDELKVVITAPKVNRFNTKGSGDLQITGYDQPSLTLDIAGSAEVTASGRTDKLKLDIAGSGDASLGDLATRDAWVDIAGSGDARIAPTGDVKVAIAGSGDVALATRPANLNSTVSGSGDVYQD</sequence>
<dbReference type="Proteomes" id="UP000031166">
    <property type="component" value="Unassembled WGS sequence"/>
</dbReference>
<name>A0A0B4CTS2_9CAUL</name>
<dbReference type="Pfam" id="PF10988">
    <property type="entry name" value="DUF2807"/>
    <property type="match status" value="1"/>
</dbReference>
<reference evidence="2 3" key="1">
    <citation type="submission" date="2014-12" db="EMBL/GenBank/DDBJ databases">
        <title>Genome sequencing of Brevundimonas nasdae TPW30.</title>
        <authorList>
            <person name="Tan P.W."/>
            <person name="Chan K.-G."/>
        </authorList>
    </citation>
    <scope>NUCLEOTIDE SEQUENCE [LARGE SCALE GENOMIC DNA]</scope>
    <source>
        <strain evidence="2 3">TPW30</strain>
    </source>
</reference>
<dbReference type="EMBL" id="JWSY01000005">
    <property type="protein sequence ID" value="KIC59817.1"/>
    <property type="molecule type" value="Genomic_DNA"/>
</dbReference>
<protein>
    <recommendedName>
        <fullName evidence="1">Putative auto-transporter adhesin head GIN domain-containing protein</fullName>
    </recommendedName>
</protein>
<organism evidence="2 3">
    <name type="scientific">Brevundimonas nasdae</name>
    <dbReference type="NCBI Taxonomy" id="172043"/>
    <lineage>
        <taxon>Bacteria</taxon>
        <taxon>Pseudomonadati</taxon>
        <taxon>Pseudomonadota</taxon>
        <taxon>Alphaproteobacteria</taxon>
        <taxon>Caulobacterales</taxon>
        <taxon>Caulobacteraceae</taxon>
        <taxon>Brevundimonas</taxon>
    </lineage>
</organism>
<dbReference type="InterPro" id="IPR021255">
    <property type="entry name" value="DUF2807"/>
</dbReference>
<comment type="caution">
    <text evidence="2">The sequence shown here is derived from an EMBL/GenBank/DDBJ whole genome shotgun (WGS) entry which is preliminary data.</text>
</comment>
<evidence type="ECO:0000313" key="3">
    <source>
        <dbReference type="Proteomes" id="UP000031166"/>
    </source>
</evidence>
<dbReference type="AlphaFoldDB" id="A0A0B4CTS2"/>
<evidence type="ECO:0000259" key="1">
    <source>
        <dbReference type="Pfam" id="PF10988"/>
    </source>
</evidence>
<evidence type="ECO:0000313" key="2">
    <source>
        <dbReference type="EMBL" id="KIC59817.1"/>
    </source>
</evidence>
<feature type="domain" description="Putative auto-transporter adhesin head GIN" evidence="1">
    <location>
        <begin position="76"/>
        <end position="244"/>
    </location>
</feature>
<accession>A0A0B4CTS2</accession>
<dbReference type="RefSeq" id="WP_039244896.1">
    <property type="nucleotide sequence ID" value="NZ_JWSY01000005.1"/>
</dbReference>